<feature type="domain" description="HTH gntR-type" evidence="4">
    <location>
        <begin position="10"/>
        <end position="77"/>
    </location>
</feature>
<protein>
    <submittedName>
        <fullName evidence="5">FCD domain-containing protein</fullName>
    </submittedName>
</protein>
<dbReference type="InterPro" id="IPR036388">
    <property type="entry name" value="WH-like_DNA-bd_sf"/>
</dbReference>
<evidence type="ECO:0000259" key="4">
    <source>
        <dbReference type="PROSITE" id="PS50949"/>
    </source>
</evidence>
<dbReference type="InterPro" id="IPR036390">
    <property type="entry name" value="WH_DNA-bd_sf"/>
</dbReference>
<keyword evidence="3" id="KW-0804">Transcription</keyword>
<gene>
    <name evidence="5" type="ORF">GQF01_31710</name>
</gene>
<dbReference type="PROSITE" id="PS50949">
    <property type="entry name" value="HTH_GNTR"/>
    <property type="match status" value="1"/>
</dbReference>
<dbReference type="GO" id="GO:0003700">
    <property type="term" value="F:DNA-binding transcription factor activity"/>
    <property type="evidence" value="ECO:0007669"/>
    <property type="project" value="InterPro"/>
</dbReference>
<evidence type="ECO:0000256" key="2">
    <source>
        <dbReference type="ARBA" id="ARBA00023125"/>
    </source>
</evidence>
<dbReference type="SMART" id="SM00345">
    <property type="entry name" value="HTH_GNTR"/>
    <property type="match status" value="1"/>
</dbReference>
<keyword evidence="1" id="KW-0805">Transcription regulation</keyword>
<comment type="caution">
    <text evidence="5">The sequence shown here is derived from an EMBL/GenBank/DDBJ whole genome shotgun (WGS) entry which is preliminary data.</text>
</comment>
<dbReference type="InterPro" id="IPR000524">
    <property type="entry name" value="Tscrpt_reg_HTH_GntR"/>
</dbReference>
<dbReference type="SUPFAM" id="SSF48008">
    <property type="entry name" value="GntR ligand-binding domain-like"/>
    <property type="match status" value="1"/>
</dbReference>
<dbReference type="EMBL" id="WTUZ01000039">
    <property type="protein sequence ID" value="MZQ86683.1"/>
    <property type="molecule type" value="Genomic_DNA"/>
</dbReference>
<accession>A0A6L8V8L9</accession>
<dbReference type="AlphaFoldDB" id="A0A6L8V8L9"/>
<dbReference type="Gene3D" id="1.20.120.530">
    <property type="entry name" value="GntR ligand-binding domain-like"/>
    <property type="match status" value="1"/>
</dbReference>
<evidence type="ECO:0000313" key="5">
    <source>
        <dbReference type="EMBL" id="MZQ86683.1"/>
    </source>
</evidence>
<dbReference type="GO" id="GO:0003677">
    <property type="term" value="F:DNA binding"/>
    <property type="evidence" value="ECO:0007669"/>
    <property type="project" value="UniProtKB-KW"/>
</dbReference>
<dbReference type="InterPro" id="IPR008920">
    <property type="entry name" value="TF_FadR/GntR_C"/>
</dbReference>
<dbReference type="Proteomes" id="UP000481087">
    <property type="component" value="Unassembled WGS sequence"/>
</dbReference>
<dbReference type="Pfam" id="PF07729">
    <property type="entry name" value="FCD"/>
    <property type="match status" value="1"/>
</dbReference>
<dbReference type="SUPFAM" id="SSF46785">
    <property type="entry name" value="Winged helix' DNA-binding domain"/>
    <property type="match status" value="1"/>
</dbReference>
<dbReference type="Gene3D" id="1.10.10.10">
    <property type="entry name" value="Winged helix-like DNA-binding domain superfamily/Winged helix DNA-binding domain"/>
    <property type="match status" value="1"/>
</dbReference>
<organism evidence="5 6">
    <name type="scientific">Paenibacillus silvestris</name>
    <dbReference type="NCBI Taxonomy" id="2606219"/>
    <lineage>
        <taxon>Bacteria</taxon>
        <taxon>Bacillati</taxon>
        <taxon>Bacillota</taxon>
        <taxon>Bacilli</taxon>
        <taxon>Bacillales</taxon>
        <taxon>Paenibacillaceae</taxon>
        <taxon>Paenibacillus</taxon>
    </lineage>
</organism>
<evidence type="ECO:0000313" key="6">
    <source>
        <dbReference type="Proteomes" id="UP000481087"/>
    </source>
</evidence>
<dbReference type="PANTHER" id="PTHR43537">
    <property type="entry name" value="TRANSCRIPTIONAL REGULATOR, GNTR FAMILY"/>
    <property type="match status" value="1"/>
</dbReference>
<dbReference type="Pfam" id="PF00392">
    <property type="entry name" value="GntR"/>
    <property type="match status" value="1"/>
</dbReference>
<dbReference type="SMART" id="SM00895">
    <property type="entry name" value="FCD"/>
    <property type="match status" value="1"/>
</dbReference>
<keyword evidence="6" id="KW-1185">Reference proteome</keyword>
<reference evidence="5 6" key="1">
    <citation type="submission" date="2019-12" db="EMBL/GenBank/DDBJ databases">
        <title>Paenibacillus sp. nov. sp. isolated from soil.</title>
        <authorList>
            <person name="Kim J."/>
            <person name="Jeong S.E."/>
            <person name="Jung H.S."/>
            <person name="Jeon C.O."/>
        </authorList>
    </citation>
    <scope>NUCLEOTIDE SEQUENCE [LARGE SCALE GENOMIC DNA]</scope>
    <source>
        <strain evidence="5 6">5J-6</strain>
    </source>
</reference>
<sequence length="225" mass="26309">MSLQLHDVSGSVRDQVYEALKDNMIEMSWKPGTLISESMAAEMMLVSRRVIREAFARLAKIRLVDIIPQKGCYITKIDFTHVDETGFIREQLEAEVIRLACMRMTADHITVLQDLLEQQELALEAQQFRTCIELDDQFHEQIFIGCNMERTWAVLQQKSVNSKRVRFLMEPTIAYWRTMISEHQVILRAIQSKDPEQGVAVLRNHFTLQDFDKLALLHKYSIYFK</sequence>
<dbReference type="PANTHER" id="PTHR43537:SF5">
    <property type="entry name" value="UXU OPERON TRANSCRIPTIONAL REGULATOR"/>
    <property type="match status" value="1"/>
</dbReference>
<name>A0A6L8V8L9_9BACL</name>
<evidence type="ECO:0000256" key="1">
    <source>
        <dbReference type="ARBA" id="ARBA00023015"/>
    </source>
</evidence>
<proteinExistence type="predicted"/>
<dbReference type="InterPro" id="IPR011711">
    <property type="entry name" value="GntR_C"/>
</dbReference>
<evidence type="ECO:0000256" key="3">
    <source>
        <dbReference type="ARBA" id="ARBA00023163"/>
    </source>
</evidence>
<keyword evidence="2" id="KW-0238">DNA-binding</keyword>